<keyword evidence="1" id="KW-0812">Transmembrane</keyword>
<evidence type="ECO:0000313" key="2">
    <source>
        <dbReference type="EMBL" id="KAE8144839.1"/>
    </source>
</evidence>
<dbReference type="AlphaFoldDB" id="A0A5N6TFE0"/>
<dbReference type="Proteomes" id="UP000325780">
    <property type="component" value="Unassembled WGS sequence"/>
</dbReference>
<gene>
    <name evidence="2" type="ORF">BDV25DRAFT_165942</name>
</gene>
<name>A0A5N6TFE0_ASPAV</name>
<protein>
    <submittedName>
        <fullName evidence="2">Uncharacterized protein</fullName>
    </submittedName>
</protein>
<evidence type="ECO:0000256" key="1">
    <source>
        <dbReference type="SAM" id="Phobius"/>
    </source>
</evidence>
<keyword evidence="3" id="KW-1185">Reference proteome</keyword>
<keyword evidence="1" id="KW-1133">Transmembrane helix</keyword>
<feature type="transmembrane region" description="Helical" evidence="1">
    <location>
        <begin position="20"/>
        <end position="37"/>
    </location>
</feature>
<organism evidence="2 3">
    <name type="scientific">Aspergillus avenaceus</name>
    <dbReference type="NCBI Taxonomy" id="36643"/>
    <lineage>
        <taxon>Eukaryota</taxon>
        <taxon>Fungi</taxon>
        <taxon>Dikarya</taxon>
        <taxon>Ascomycota</taxon>
        <taxon>Pezizomycotina</taxon>
        <taxon>Eurotiomycetes</taxon>
        <taxon>Eurotiomycetidae</taxon>
        <taxon>Eurotiales</taxon>
        <taxon>Aspergillaceae</taxon>
        <taxon>Aspergillus</taxon>
        <taxon>Aspergillus subgen. Circumdati</taxon>
    </lineage>
</organism>
<accession>A0A5N6TFE0</accession>
<dbReference type="EMBL" id="ML742426">
    <property type="protein sequence ID" value="KAE8144839.1"/>
    <property type="molecule type" value="Genomic_DNA"/>
</dbReference>
<reference evidence="2 3" key="1">
    <citation type="submission" date="2019-04" db="EMBL/GenBank/DDBJ databases">
        <title>Friends and foes A comparative genomics study of 23 Aspergillus species from section Flavi.</title>
        <authorList>
            <consortium name="DOE Joint Genome Institute"/>
            <person name="Kjaerbolling I."/>
            <person name="Vesth T."/>
            <person name="Frisvad J.C."/>
            <person name="Nybo J.L."/>
            <person name="Theobald S."/>
            <person name="Kildgaard S."/>
            <person name="Isbrandt T."/>
            <person name="Kuo A."/>
            <person name="Sato A."/>
            <person name="Lyhne E.K."/>
            <person name="Kogle M.E."/>
            <person name="Wiebenga A."/>
            <person name="Kun R.S."/>
            <person name="Lubbers R.J."/>
            <person name="Makela M.R."/>
            <person name="Barry K."/>
            <person name="Chovatia M."/>
            <person name="Clum A."/>
            <person name="Daum C."/>
            <person name="Haridas S."/>
            <person name="He G."/>
            <person name="LaButti K."/>
            <person name="Lipzen A."/>
            <person name="Mondo S."/>
            <person name="Riley R."/>
            <person name="Salamov A."/>
            <person name="Simmons B.A."/>
            <person name="Magnuson J.K."/>
            <person name="Henrissat B."/>
            <person name="Mortensen U.H."/>
            <person name="Larsen T.O."/>
            <person name="Devries R.P."/>
            <person name="Grigoriev I.V."/>
            <person name="Machida M."/>
            <person name="Baker S.E."/>
            <person name="Andersen M.R."/>
        </authorList>
    </citation>
    <scope>NUCLEOTIDE SEQUENCE [LARGE SCALE GENOMIC DNA]</scope>
    <source>
        <strain evidence="2 3">IBT 18842</strain>
    </source>
</reference>
<proteinExistence type="predicted"/>
<keyword evidence="1" id="KW-0472">Membrane</keyword>
<sequence>MESGSDPPRQSLTKPEEVEQLYGILLSAIAFLQLIPFDSIGLAQLNQWWTGELLC</sequence>
<evidence type="ECO:0000313" key="3">
    <source>
        <dbReference type="Proteomes" id="UP000325780"/>
    </source>
</evidence>